<dbReference type="Proteomes" id="UP000677918">
    <property type="component" value="Unassembled WGS sequence"/>
</dbReference>
<evidence type="ECO:0000313" key="1">
    <source>
        <dbReference type="EMBL" id="GIQ68523.1"/>
    </source>
</evidence>
<dbReference type="SUPFAM" id="SSF53756">
    <property type="entry name" value="UDP-Glycosyltransferase/glycogen phosphorylase"/>
    <property type="match status" value="1"/>
</dbReference>
<dbReference type="RefSeq" id="WP_213411094.1">
    <property type="nucleotide sequence ID" value="NZ_BOVK01000015.1"/>
</dbReference>
<evidence type="ECO:0008006" key="3">
    <source>
        <dbReference type="Google" id="ProtNLM"/>
    </source>
</evidence>
<organism evidence="1 2">
    <name type="scientific">Xylanibacillus composti</name>
    <dbReference type="NCBI Taxonomy" id="1572762"/>
    <lineage>
        <taxon>Bacteria</taxon>
        <taxon>Bacillati</taxon>
        <taxon>Bacillota</taxon>
        <taxon>Bacilli</taxon>
        <taxon>Bacillales</taxon>
        <taxon>Paenibacillaceae</taxon>
        <taxon>Xylanibacillus</taxon>
    </lineage>
</organism>
<sequence length="336" mass="38107">MSKSFHVFHSPLEIAGQMGMLVGGLRKYGHMAVGYNMFINYLRYSNHIINTYLDNIKESYELIKAGYPIMHFHFGTTLDRNLYDLPTYAAEGKKMVMHHWGNDVRIAGLAKTFSPYLTDPCNPWSDAEMVQRLQYMSAYIPTAIIQDHELMPYVKPYYKHVFVLPLAFPVQTTVPVYPLRSNSVPMIVHAPTQPSFKGTAIIEAALQSLWSQGYSFTYYKIENMSHDQALQLYHQADIVIDQILVGTYGLFSVEAMALGKPVVCHIRDDLRSTYPGDLPIVSANPANLQEALVPLITDAAKREKLGKRGRKYAEEVHDISKVIPKLVDIYKVVENS</sequence>
<dbReference type="Gene3D" id="3.40.50.2000">
    <property type="entry name" value="Glycogen Phosphorylase B"/>
    <property type="match status" value="1"/>
</dbReference>
<reference evidence="1" key="1">
    <citation type="submission" date="2021-04" db="EMBL/GenBank/DDBJ databases">
        <title>Draft genome sequence of Xylanibacillus composti strain K13.</title>
        <authorList>
            <person name="Uke A."/>
            <person name="Chhe C."/>
            <person name="Baramee S."/>
            <person name="Kosugi A."/>
        </authorList>
    </citation>
    <scope>NUCLEOTIDE SEQUENCE</scope>
    <source>
        <strain evidence="1">K13</strain>
    </source>
</reference>
<proteinExistence type="predicted"/>
<gene>
    <name evidence="1" type="ORF">XYCOK13_13470</name>
</gene>
<name>A0A8J4H4S0_9BACL</name>
<comment type="caution">
    <text evidence="1">The sequence shown here is derived from an EMBL/GenBank/DDBJ whole genome shotgun (WGS) entry which is preliminary data.</text>
</comment>
<keyword evidence="2" id="KW-1185">Reference proteome</keyword>
<dbReference type="AlphaFoldDB" id="A0A8J4H4S0"/>
<dbReference type="EMBL" id="BOVK01000015">
    <property type="protein sequence ID" value="GIQ68523.1"/>
    <property type="molecule type" value="Genomic_DNA"/>
</dbReference>
<evidence type="ECO:0000313" key="2">
    <source>
        <dbReference type="Proteomes" id="UP000677918"/>
    </source>
</evidence>
<protein>
    <recommendedName>
        <fullName evidence="3">Glycosyltransferase involved in cell wall biosynthesis</fullName>
    </recommendedName>
</protein>
<accession>A0A8J4H4S0</accession>